<evidence type="ECO:0000256" key="8">
    <source>
        <dbReference type="ARBA" id="ARBA00023170"/>
    </source>
</evidence>
<dbReference type="Proteomes" id="UP000076502">
    <property type="component" value="Unassembled WGS sequence"/>
</dbReference>
<feature type="transmembrane region" description="Helical" evidence="11">
    <location>
        <begin position="461"/>
        <end position="482"/>
    </location>
</feature>
<gene>
    <name evidence="14" type="ORF">WN55_02083</name>
</gene>
<dbReference type="GO" id="GO:0016020">
    <property type="term" value="C:membrane"/>
    <property type="evidence" value="ECO:0007669"/>
    <property type="project" value="InterPro"/>
</dbReference>
<feature type="region of interest" description="Disordered" evidence="10">
    <location>
        <begin position="688"/>
        <end position="721"/>
    </location>
</feature>
<evidence type="ECO:0000256" key="4">
    <source>
        <dbReference type="ARBA" id="ARBA00022729"/>
    </source>
</evidence>
<accession>A0A154NYP2</accession>
<feature type="transmembrane region" description="Helical" evidence="11">
    <location>
        <begin position="422"/>
        <end position="441"/>
    </location>
</feature>
<dbReference type="SUPFAM" id="SSF63877">
    <property type="entry name" value="Methuselah ectodomain"/>
    <property type="match status" value="1"/>
</dbReference>
<keyword evidence="5 11" id="KW-1133">Transmembrane helix</keyword>
<evidence type="ECO:0000256" key="3">
    <source>
        <dbReference type="ARBA" id="ARBA00022692"/>
    </source>
</evidence>
<feature type="compositionally biased region" description="Polar residues" evidence="10">
    <location>
        <begin position="705"/>
        <end position="721"/>
    </location>
</feature>
<dbReference type="STRING" id="178035.A0A154NYP2"/>
<evidence type="ECO:0000256" key="2">
    <source>
        <dbReference type="ARBA" id="ARBA00008979"/>
    </source>
</evidence>
<dbReference type="AlphaFoldDB" id="A0A154NYP2"/>
<evidence type="ECO:0000256" key="5">
    <source>
        <dbReference type="ARBA" id="ARBA00022989"/>
    </source>
</evidence>
<evidence type="ECO:0000256" key="6">
    <source>
        <dbReference type="ARBA" id="ARBA00023040"/>
    </source>
</evidence>
<keyword evidence="15" id="KW-1185">Reference proteome</keyword>
<dbReference type="InterPro" id="IPR017981">
    <property type="entry name" value="GPCR_2-like_7TM"/>
</dbReference>
<feature type="transmembrane region" description="Helical" evidence="11">
    <location>
        <begin position="640"/>
        <end position="661"/>
    </location>
</feature>
<dbReference type="GO" id="GO:0012505">
    <property type="term" value="C:endomembrane system"/>
    <property type="evidence" value="ECO:0007669"/>
    <property type="project" value="UniProtKB-SubCell"/>
</dbReference>
<evidence type="ECO:0000256" key="12">
    <source>
        <dbReference type="SAM" id="SignalP"/>
    </source>
</evidence>
<comment type="similarity">
    <text evidence="2">Belongs to the G-protein coupled receptor 2 family. Mth subfamily.</text>
</comment>
<evidence type="ECO:0000256" key="11">
    <source>
        <dbReference type="SAM" id="Phobius"/>
    </source>
</evidence>
<feature type="signal peptide" evidence="12">
    <location>
        <begin position="1"/>
        <end position="22"/>
    </location>
</feature>
<feature type="transmembrane region" description="Helical" evidence="11">
    <location>
        <begin position="391"/>
        <end position="410"/>
    </location>
</feature>
<keyword evidence="4 12" id="KW-0732">Signal</keyword>
<dbReference type="PROSITE" id="PS50261">
    <property type="entry name" value="G_PROTEIN_RECEP_F2_4"/>
    <property type="match status" value="1"/>
</dbReference>
<feature type="chain" id="PRO_5007599125" evidence="12">
    <location>
        <begin position="23"/>
        <end position="721"/>
    </location>
</feature>
<keyword evidence="9" id="KW-0807">Transducer</keyword>
<dbReference type="InterPro" id="IPR052808">
    <property type="entry name" value="GPCR_Mth-like"/>
</dbReference>
<organism evidence="14 15">
    <name type="scientific">Dufourea novaeangliae</name>
    <name type="common">Sweat bee</name>
    <dbReference type="NCBI Taxonomy" id="178035"/>
    <lineage>
        <taxon>Eukaryota</taxon>
        <taxon>Metazoa</taxon>
        <taxon>Ecdysozoa</taxon>
        <taxon>Arthropoda</taxon>
        <taxon>Hexapoda</taxon>
        <taxon>Insecta</taxon>
        <taxon>Pterygota</taxon>
        <taxon>Neoptera</taxon>
        <taxon>Endopterygota</taxon>
        <taxon>Hymenoptera</taxon>
        <taxon>Apocrita</taxon>
        <taxon>Aculeata</taxon>
        <taxon>Apoidea</taxon>
        <taxon>Anthophila</taxon>
        <taxon>Halictidae</taxon>
        <taxon>Rophitinae</taxon>
        <taxon>Dufourea</taxon>
    </lineage>
</organism>
<dbReference type="Gene3D" id="1.20.1070.10">
    <property type="entry name" value="Rhodopsin 7-helix transmembrane proteins"/>
    <property type="match status" value="1"/>
</dbReference>
<dbReference type="InterPro" id="IPR023311">
    <property type="entry name" value="Methusela_ecto_dom_2"/>
</dbReference>
<evidence type="ECO:0000256" key="9">
    <source>
        <dbReference type="ARBA" id="ARBA00023224"/>
    </source>
</evidence>
<reference evidence="14 15" key="1">
    <citation type="submission" date="2015-07" db="EMBL/GenBank/DDBJ databases">
        <title>The genome of Dufourea novaeangliae.</title>
        <authorList>
            <person name="Pan H."/>
            <person name="Kapheim K."/>
        </authorList>
    </citation>
    <scope>NUCLEOTIDE SEQUENCE [LARGE SCALE GENOMIC DNA]</scope>
    <source>
        <strain evidence="14">0120121106</strain>
        <tissue evidence="14">Whole body</tissue>
    </source>
</reference>
<dbReference type="CDD" id="cd15039">
    <property type="entry name" value="7tmB3_Methuselah-like"/>
    <property type="match status" value="1"/>
</dbReference>
<sequence>MTTRSLIVLALLLLSFEASSVAQLTKCCPPGEIFAESTNVNCVPVPSYATELNGTDYHIVDVHSDGIPFCETPEDVTTLLLSELNGTDSLQTPACIEILHTQSMNESEPIVVTCRANRDTAQEHEEPSYTSSEQLLHVRKCCPKNKILNVQTRNCETSHPVTRNGNYSNRHEFLSLLPKRLADVDFLDVWKGQLNCRSDAIFTYEIDAEDIVFEDGSLWATLPSSDKKSLERIEVNEGNTCLELTPDSRPNRRLAIRVCRNVEFCQKHGCIRKCCPEDQVFTDTLRCTKGDASSAPLGFYDLVSNLTTGAWNHTGTGLLVYHSCAFGKYSLGSEEIKGLMPNGSLRTVPDLVHSYDSYCLDVFSNGSAQSLLCFTQNEPERPKIRYTVTSILQATSCVFLFLTLLVYMFLPSLQNLHGKTLMCHSASLLLSYICLAIIPWVTPFQGFEDTSATAYCAALGYVMLFSLLSAFCWLNVMCFDIWRTFGRLRGNISRGRSHWRRFLLYSLYAWGLALFITVFCIASDSMYFLPEYVRPNFGVVRCWFRNDQFGEMIFFRGPVAIQLISNMVFFILTAEHCSKVKAEIRRVADPSDPRSKRFHADKTKLIMNMKLFVVMGITWTAEIASSLMNKYTTYEWKESVFYGSDAINCLQGVLIFILFVLKPRVYQALKNRLRFGEKKWICFRRSAPSSQGASTLQDPGKPKKSASNSTLTSSFAVSVAP</sequence>
<dbReference type="GO" id="GO:0004930">
    <property type="term" value="F:G protein-coupled receptor activity"/>
    <property type="evidence" value="ECO:0007669"/>
    <property type="project" value="UniProtKB-KW"/>
</dbReference>
<evidence type="ECO:0000256" key="10">
    <source>
        <dbReference type="SAM" id="MobiDB-lite"/>
    </source>
</evidence>
<feature type="domain" description="G-protein coupled receptors family 2 profile 2" evidence="13">
    <location>
        <begin position="385"/>
        <end position="663"/>
    </location>
</feature>
<feature type="transmembrane region" description="Helical" evidence="11">
    <location>
        <begin position="605"/>
        <end position="628"/>
    </location>
</feature>
<dbReference type="Gene3D" id="2.170.180.11">
    <property type="entry name" value="Methuselah ectodomain, domain 2"/>
    <property type="match status" value="1"/>
</dbReference>
<evidence type="ECO:0000313" key="14">
    <source>
        <dbReference type="EMBL" id="KZC04194.1"/>
    </source>
</evidence>
<keyword evidence="7 11" id="KW-0472">Membrane</keyword>
<evidence type="ECO:0000259" key="13">
    <source>
        <dbReference type="PROSITE" id="PS50261"/>
    </source>
</evidence>
<dbReference type="InterPro" id="IPR036272">
    <property type="entry name" value="Methuselah_N_sf"/>
</dbReference>
<dbReference type="SUPFAM" id="SSF81321">
    <property type="entry name" value="Family A G protein-coupled receptor-like"/>
    <property type="match status" value="1"/>
</dbReference>
<proteinExistence type="inferred from homology"/>
<dbReference type="OrthoDB" id="6082634at2759"/>
<feature type="transmembrane region" description="Helical" evidence="11">
    <location>
        <begin position="553"/>
        <end position="572"/>
    </location>
</feature>
<keyword evidence="3 11" id="KW-0812">Transmembrane</keyword>
<protein>
    <submittedName>
        <fullName evidence="14">Putative G-protein coupled receptor Mth-like 3</fullName>
    </submittedName>
</protein>
<dbReference type="PANTHER" id="PTHR46953:SF1">
    <property type="entry name" value="G-PROTEIN COUPLED RECEPTOR MTH-LIKE 1-RELATED"/>
    <property type="match status" value="1"/>
</dbReference>
<keyword evidence="8 14" id="KW-0675">Receptor</keyword>
<dbReference type="PANTHER" id="PTHR46953">
    <property type="entry name" value="G-PROTEIN COUPLED RECEPTOR MTH-LIKE 1-RELATED"/>
    <property type="match status" value="1"/>
</dbReference>
<evidence type="ECO:0000256" key="1">
    <source>
        <dbReference type="ARBA" id="ARBA00004127"/>
    </source>
</evidence>
<feature type="transmembrane region" description="Helical" evidence="11">
    <location>
        <begin position="502"/>
        <end position="529"/>
    </location>
</feature>
<dbReference type="GO" id="GO:0007166">
    <property type="term" value="P:cell surface receptor signaling pathway"/>
    <property type="evidence" value="ECO:0007669"/>
    <property type="project" value="InterPro"/>
</dbReference>
<comment type="subcellular location">
    <subcellularLocation>
        <location evidence="1">Endomembrane system</location>
        <topology evidence="1">Multi-pass membrane protein</topology>
    </subcellularLocation>
</comment>
<name>A0A154NYP2_DUFNO</name>
<dbReference type="EMBL" id="KQ434777">
    <property type="protein sequence ID" value="KZC04194.1"/>
    <property type="molecule type" value="Genomic_DNA"/>
</dbReference>
<feature type="compositionally biased region" description="Polar residues" evidence="10">
    <location>
        <begin position="688"/>
        <end position="697"/>
    </location>
</feature>
<keyword evidence="6" id="KW-0297">G-protein coupled receptor</keyword>
<evidence type="ECO:0000313" key="15">
    <source>
        <dbReference type="Proteomes" id="UP000076502"/>
    </source>
</evidence>
<evidence type="ECO:0000256" key="7">
    <source>
        <dbReference type="ARBA" id="ARBA00023136"/>
    </source>
</evidence>